<dbReference type="AlphaFoldDB" id="A0A1I4I9Y6"/>
<name>A0A1I4I9Y6_9HYPH</name>
<proteinExistence type="predicted"/>
<dbReference type="OrthoDB" id="5567843at2"/>
<feature type="region of interest" description="Disordered" evidence="1">
    <location>
        <begin position="133"/>
        <end position="152"/>
    </location>
</feature>
<evidence type="ECO:0000313" key="3">
    <source>
        <dbReference type="Proteomes" id="UP000199048"/>
    </source>
</evidence>
<reference evidence="3" key="1">
    <citation type="submission" date="2016-10" db="EMBL/GenBank/DDBJ databases">
        <authorList>
            <person name="Varghese N."/>
            <person name="Submissions S."/>
        </authorList>
    </citation>
    <scope>NUCLEOTIDE SEQUENCE [LARGE SCALE GENOMIC DNA]</scope>
    <source>
        <strain evidence="3">BL36</strain>
    </source>
</reference>
<dbReference type="Proteomes" id="UP000199048">
    <property type="component" value="Unassembled WGS sequence"/>
</dbReference>
<accession>A0A1I4I9Y6</accession>
<gene>
    <name evidence="2" type="ORF">SAMN05192568_100617</name>
</gene>
<protein>
    <submittedName>
        <fullName evidence="2">Uncharacterized protein</fullName>
    </submittedName>
</protein>
<sequence>MDKTSLVDEDIEVGRRFVAALEEAGLPVAAAMWFKRSSYDTWMLGIASPNVQVYGPLSVLRFAEAVRQNGFADRINRDNLFYFNTSKQALDDLASLPKTLTEGVREIWSFRLNHVDIDKALFFHLALDRRPSDVAPRPPGLKKKSLPRKRVA</sequence>
<dbReference type="EMBL" id="FOTK01000006">
    <property type="protein sequence ID" value="SFL51085.1"/>
    <property type="molecule type" value="Genomic_DNA"/>
</dbReference>
<organism evidence="2 3">
    <name type="scientific">Methylobacterium pseudosasicola</name>
    <dbReference type="NCBI Taxonomy" id="582667"/>
    <lineage>
        <taxon>Bacteria</taxon>
        <taxon>Pseudomonadati</taxon>
        <taxon>Pseudomonadota</taxon>
        <taxon>Alphaproteobacteria</taxon>
        <taxon>Hyphomicrobiales</taxon>
        <taxon>Methylobacteriaceae</taxon>
        <taxon>Methylobacterium</taxon>
    </lineage>
</organism>
<dbReference type="RefSeq" id="WP_092038763.1">
    <property type="nucleotide sequence ID" value="NZ_FOTK01000006.1"/>
</dbReference>
<dbReference type="STRING" id="582667.SAMN05192568_100617"/>
<feature type="compositionally biased region" description="Basic residues" evidence="1">
    <location>
        <begin position="140"/>
        <end position="152"/>
    </location>
</feature>
<evidence type="ECO:0000256" key="1">
    <source>
        <dbReference type="SAM" id="MobiDB-lite"/>
    </source>
</evidence>
<keyword evidence="3" id="KW-1185">Reference proteome</keyword>
<evidence type="ECO:0000313" key="2">
    <source>
        <dbReference type="EMBL" id="SFL51085.1"/>
    </source>
</evidence>